<dbReference type="SMART" id="SM00028">
    <property type="entry name" value="TPR"/>
    <property type="match status" value="3"/>
</dbReference>
<dbReference type="SUPFAM" id="SSF48452">
    <property type="entry name" value="TPR-like"/>
    <property type="match status" value="1"/>
</dbReference>
<gene>
    <name evidence="4" type="primary">LOC111601760</name>
</gene>
<proteinExistence type="predicted"/>
<dbReference type="KEGG" id="dhe:111601760"/>
<protein>
    <submittedName>
        <fullName evidence="4">Sperm-associated antigen 1</fullName>
    </submittedName>
</protein>
<feature type="repeat" description="TPR" evidence="1">
    <location>
        <begin position="102"/>
        <end position="135"/>
    </location>
</feature>
<dbReference type="GeneID" id="111601760"/>
<evidence type="ECO:0000313" key="3">
    <source>
        <dbReference type="Proteomes" id="UP000504633"/>
    </source>
</evidence>
<dbReference type="InterPro" id="IPR019734">
    <property type="entry name" value="TPR_rpt"/>
</dbReference>
<dbReference type="PANTHER" id="PTHR46540">
    <property type="entry name" value="TETRATRICOPEPTIDE REPEAT PROTEIN 12"/>
    <property type="match status" value="1"/>
</dbReference>
<dbReference type="RefSeq" id="XP_023174266.1">
    <property type="nucleotide sequence ID" value="XM_023318498.2"/>
</dbReference>
<keyword evidence="3" id="KW-1185">Reference proteome</keyword>
<evidence type="ECO:0000256" key="2">
    <source>
        <dbReference type="SAM" id="MobiDB-lite"/>
    </source>
</evidence>
<reference evidence="4" key="1">
    <citation type="submission" date="2025-08" db="UniProtKB">
        <authorList>
            <consortium name="RefSeq"/>
        </authorList>
    </citation>
    <scope>IDENTIFICATION</scope>
    <source>
        <strain evidence="4">15085-1641.00</strain>
        <tissue evidence="4">Whole body</tissue>
    </source>
</reference>
<sequence>MENEKEKHDDFADFEITLKKIDQILKGEPEADEPPKAKTAEDFENMDVDKVQLKVREDRTVINKRSEEQNKPQLTDQQGFMKEVERDANERAQARAQREYEAELQRSQGNEAFRGGNYEKAILHYSKAIERVKNSAITYNNRALCYIRLRNYKRAIDDCQYVLDKLQETNLRAWLYKATAHKQQKDVERFEESVNQARLHNPQQLAYIDKFISQIDEKM</sequence>
<dbReference type="PROSITE" id="PS50005">
    <property type="entry name" value="TPR"/>
    <property type="match status" value="1"/>
</dbReference>
<dbReference type="GO" id="GO:0007288">
    <property type="term" value="P:sperm axoneme assembly"/>
    <property type="evidence" value="ECO:0007669"/>
    <property type="project" value="TreeGrafter"/>
</dbReference>
<dbReference type="InterPro" id="IPR011990">
    <property type="entry name" value="TPR-like_helical_dom_sf"/>
</dbReference>
<accession>A0A6J1M575</accession>
<dbReference type="Proteomes" id="UP000504633">
    <property type="component" value="Unplaced"/>
</dbReference>
<keyword evidence="1" id="KW-0802">TPR repeat</keyword>
<name>A0A6J1M575_DROHY</name>
<dbReference type="Gene3D" id="1.25.40.10">
    <property type="entry name" value="Tetratricopeptide repeat domain"/>
    <property type="match status" value="1"/>
</dbReference>
<dbReference type="PANTHER" id="PTHR46540:SF1">
    <property type="entry name" value="TETRATRICOPEPTIDE REPEAT PROTEIN 12"/>
    <property type="match status" value="1"/>
</dbReference>
<dbReference type="GO" id="GO:0005813">
    <property type="term" value="C:centrosome"/>
    <property type="evidence" value="ECO:0007669"/>
    <property type="project" value="TreeGrafter"/>
</dbReference>
<dbReference type="GO" id="GO:0005737">
    <property type="term" value="C:cytoplasm"/>
    <property type="evidence" value="ECO:0007669"/>
    <property type="project" value="TreeGrafter"/>
</dbReference>
<evidence type="ECO:0000313" key="4">
    <source>
        <dbReference type="RefSeq" id="XP_023174266.1"/>
    </source>
</evidence>
<dbReference type="OrthoDB" id="2017782at2759"/>
<feature type="region of interest" description="Disordered" evidence="2">
    <location>
        <begin position="25"/>
        <end position="45"/>
    </location>
</feature>
<dbReference type="Pfam" id="PF13414">
    <property type="entry name" value="TPR_11"/>
    <property type="match status" value="1"/>
</dbReference>
<dbReference type="AlphaFoldDB" id="A0A6J1M575"/>
<dbReference type="OMA" id="WLYQAHA"/>
<dbReference type="GO" id="GO:0070286">
    <property type="term" value="P:axonemal dynein complex assembly"/>
    <property type="evidence" value="ECO:0007669"/>
    <property type="project" value="TreeGrafter"/>
</dbReference>
<dbReference type="InterPro" id="IPR043195">
    <property type="entry name" value="TTC12"/>
</dbReference>
<organism evidence="3 4">
    <name type="scientific">Drosophila hydei</name>
    <name type="common">Fruit fly</name>
    <dbReference type="NCBI Taxonomy" id="7224"/>
    <lineage>
        <taxon>Eukaryota</taxon>
        <taxon>Metazoa</taxon>
        <taxon>Ecdysozoa</taxon>
        <taxon>Arthropoda</taxon>
        <taxon>Hexapoda</taxon>
        <taxon>Insecta</taxon>
        <taxon>Pterygota</taxon>
        <taxon>Neoptera</taxon>
        <taxon>Endopterygota</taxon>
        <taxon>Diptera</taxon>
        <taxon>Brachycera</taxon>
        <taxon>Muscomorpha</taxon>
        <taxon>Ephydroidea</taxon>
        <taxon>Drosophilidae</taxon>
        <taxon>Drosophila</taxon>
    </lineage>
</organism>
<evidence type="ECO:0000256" key="1">
    <source>
        <dbReference type="PROSITE-ProRule" id="PRU00339"/>
    </source>
</evidence>